<proteinExistence type="predicted"/>
<dbReference type="EMBL" id="JARBHB010000014">
    <property type="protein sequence ID" value="KAJ8869302.1"/>
    <property type="molecule type" value="Genomic_DNA"/>
</dbReference>
<name>A0ABQ9GA42_9NEOP</name>
<accession>A0ABQ9GA42</accession>
<keyword evidence="3" id="KW-1185">Reference proteome</keyword>
<reference evidence="2 3" key="1">
    <citation type="submission" date="2023-02" db="EMBL/GenBank/DDBJ databases">
        <title>LHISI_Scaffold_Assembly.</title>
        <authorList>
            <person name="Stuart O.P."/>
            <person name="Cleave R."/>
            <person name="Magrath M.J.L."/>
            <person name="Mikheyev A.S."/>
        </authorList>
    </citation>
    <scope>NUCLEOTIDE SEQUENCE [LARGE SCALE GENOMIC DNA]</scope>
    <source>
        <strain evidence="2">Daus_M_001</strain>
        <tissue evidence="2">Leg muscle</tissue>
    </source>
</reference>
<protein>
    <submittedName>
        <fullName evidence="2">Uncharacterized protein</fullName>
    </submittedName>
</protein>
<sequence length="446" mass="49386">MAAEVLSTVISYEVVRISRTPSSPPVSILRLGHFALHDATKVNSTVLYTLEQKSLVHRLPSQAELALLFDPATRGNEATRAILYSLMYKYADINRTLVVCCRSGRRRLDTVLHEVSKHRVDPWLYSQHAWLAHSPPIKAIRARSPEGPPPDPRMWESCWTMSLAGGLSRGTPASPSPEFQRRSILGSHFIDFGGSFNEVLRADEGEMMRVWTAPELGGGTGDPRENTASSGTMIVPVCSWFLNHATTLRYDWFISLITKHKDYSLLAVINETMRARQWRVVKCCKVSWCLLSAVHCRCTQQEPVTTVHPGGTERIPTNHKRAARDLLTHGHAANKKNNIPGMLIGSKQPKGVKPGSTPRKPTGYRKHPRASNMQKPGFSLVVMGRATVAERLACSLPTKPKRVQSPAGSLPDFRKSGNRSGRYRRSVGFLGDLPFPPPLHSGAASL</sequence>
<dbReference type="Proteomes" id="UP001159363">
    <property type="component" value="Chromosome 13"/>
</dbReference>
<feature type="region of interest" description="Disordered" evidence="1">
    <location>
        <begin position="399"/>
        <end position="446"/>
    </location>
</feature>
<evidence type="ECO:0000256" key="1">
    <source>
        <dbReference type="SAM" id="MobiDB-lite"/>
    </source>
</evidence>
<evidence type="ECO:0000313" key="2">
    <source>
        <dbReference type="EMBL" id="KAJ8869302.1"/>
    </source>
</evidence>
<comment type="caution">
    <text evidence="2">The sequence shown here is derived from an EMBL/GenBank/DDBJ whole genome shotgun (WGS) entry which is preliminary data.</text>
</comment>
<evidence type="ECO:0000313" key="3">
    <source>
        <dbReference type="Proteomes" id="UP001159363"/>
    </source>
</evidence>
<feature type="region of interest" description="Disordered" evidence="1">
    <location>
        <begin position="330"/>
        <end position="372"/>
    </location>
</feature>
<gene>
    <name evidence="2" type="ORF">PR048_030876</name>
</gene>
<organism evidence="2 3">
    <name type="scientific">Dryococelus australis</name>
    <dbReference type="NCBI Taxonomy" id="614101"/>
    <lineage>
        <taxon>Eukaryota</taxon>
        <taxon>Metazoa</taxon>
        <taxon>Ecdysozoa</taxon>
        <taxon>Arthropoda</taxon>
        <taxon>Hexapoda</taxon>
        <taxon>Insecta</taxon>
        <taxon>Pterygota</taxon>
        <taxon>Neoptera</taxon>
        <taxon>Polyneoptera</taxon>
        <taxon>Phasmatodea</taxon>
        <taxon>Verophasmatodea</taxon>
        <taxon>Anareolatae</taxon>
        <taxon>Phasmatidae</taxon>
        <taxon>Eurycanthinae</taxon>
        <taxon>Dryococelus</taxon>
    </lineage>
</organism>